<proteinExistence type="inferred from homology"/>
<dbReference type="PANTHER" id="PTHR30419:SF8">
    <property type="entry name" value="NITROGEN ASSIMILATION TRANSCRIPTIONAL ACTIVATOR-RELATED"/>
    <property type="match status" value="1"/>
</dbReference>
<evidence type="ECO:0000256" key="3">
    <source>
        <dbReference type="ARBA" id="ARBA00023125"/>
    </source>
</evidence>
<dbReference type="PRINTS" id="PR00039">
    <property type="entry name" value="HTHLYSR"/>
</dbReference>
<accession>Q6SJD5</accession>
<dbReference type="InterPro" id="IPR000847">
    <property type="entry name" value="LysR_HTH_N"/>
</dbReference>
<evidence type="ECO:0000259" key="5">
    <source>
        <dbReference type="PROSITE" id="PS50931"/>
    </source>
</evidence>
<dbReference type="InterPro" id="IPR036388">
    <property type="entry name" value="WH-like_DNA-bd_sf"/>
</dbReference>
<dbReference type="GO" id="GO:0045893">
    <property type="term" value="P:positive regulation of DNA-templated transcription"/>
    <property type="evidence" value="ECO:0007669"/>
    <property type="project" value="InterPro"/>
</dbReference>
<sequence length="309" mass="33748">MESILVLDTRIKFRHIQSFVEIVRQKSLKRASEQLFVTQPAISKTLRELEEILGHPLLTRNRAGIALTPQGEVFLHFAEMSLAALRQGIAGVEELGRQGSTSFTVGSLPSVAARLMPLVTEEFLERAPDVTLRIIDGPHGYLIDLLRRGHIDLVIGRLGAPDTMQNISFTQLYNEHLDFVVRPGHPLLAQPDIRRIADWPVIFPPEGAAIRALAERVLIAHGVGALPRRLETVSGAFGRRYVPNSDAVWIISAGVVAKEIADGQLARLPFDTAISNGPVGLMARPDETAPPAAQIFRLAVASAVEQLGL</sequence>
<dbReference type="FunFam" id="1.10.10.10:FF:000001">
    <property type="entry name" value="LysR family transcriptional regulator"/>
    <property type="match status" value="1"/>
</dbReference>
<dbReference type="GO" id="GO:0005829">
    <property type="term" value="C:cytosol"/>
    <property type="evidence" value="ECO:0007669"/>
    <property type="project" value="TreeGrafter"/>
</dbReference>
<evidence type="ECO:0000256" key="1">
    <source>
        <dbReference type="ARBA" id="ARBA00009437"/>
    </source>
</evidence>
<dbReference type="InterPro" id="IPR036390">
    <property type="entry name" value="WH_DNA-bd_sf"/>
</dbReference>
<dbReference type="NCBIfam" id="TIGR02424">
    <property type="entry name" value="TF_pcaQ"/>
    <property type="match status" value="1"/>
</dbReference>
<evidence type="ECO:0000313" key="6">
    <source>
        <dbReference type="EMBL" id="AAR21627.1"/>
    </source>
</evidence>
<dbReference type="PANTHER" id="PTHR30419">
    <property type="entry name" value="HTH-TYPE TRANSCRIPTIONAL REGULATOR YBHD"/>
    <property type="match status" value="1"/>
</dbReference>
<keyword evidence="2" id="KW-0805">Transcription regulation</keyword>
<keyword evidence="4" id="KW-0804">Transcription</keyword>
<reference evidence="6" key="1">
    <citation type="journal article" date="2004" name="Appl. Environ. Microbiol.">
        <title>Diverse organization of genes of the beta-ketoadipate pathway in members of the marine Roseobacter lineage.</title>
        <authorList>
            <person name="Buchan A."/>
            <person name="Neidle E.L."/>
            <person name="Moran M.A."/>
        </authorList>
    </citation>
    <scope>NUCLEOTIDE SEQUENCE</scope>
    <source>
        <strain evidence="6">SE45</strain>
    </source>
</reference>
<dbReference type="AlphaFoldDB" id="Q6SJD5"/>
<dbReference type="SUPFAM" id="SSF46785">
    <property type="entry name" value="Winged helix' DNA-binding domain"/>
    <property type="match status" value="1"/>
</dbReference>
<dbReference type="GO" id="GO:0019619">
    <property type="term" value="P:3,4-dihydroxybenzoate catabolic process"/>
    <property type="evidence" value="ECO:0007669"/>
    <property type="project" value="InterPro"/>
</dbReference>
<dbReference type="GO" id="GO:0003677">
    <property type="term" value="F:DNA binding"/>
    <property type="evidence" value="ECO:0007669"/>
    <property type="project" value="UniProtKB-KW"/>
</dbReference>
<organism evidence="6">
    <name type="scientific">marine alpha proteobacterium SE45</name>
    <dbReference type="NCBI Taxonomy" id="164410"/>
    <lineage>
        <taxon>Bacteria</taxon>
        <taxon>Pseudomonadati</taxon>
        <taxon>Pseudomonadota</taxon>
        <taxon>Alphaproteobacteria</taxon>
        <taxon>Rhodobacterales</taxon>
        <taxon>Paracoccaceae</taxon>
    </lineage>
</organism>
<dbReference type="Pfam" id="PF03466">
    <property type="entry name" value="LysR_substrate"/>
    <property type="match status" value="1"/>
</dbReference>
<keyword evidence="3" id="KW-0238">DNA-binding</keyword>
<name>Q6SJD5_9RHOB</name>
<dbReference type="GO" id="GO:0003700">
    <property type="term" value="F:DNA-binding transcription factor activity"/>
    <property type="evidence" value="ECO:0007669"/>
    <property type="project" value="InterPro"/>
</dbReference>
<evidence type="ECO:0000256" key="2">
    <source>
        <dbReference type="ARBA" id="ARBA00023015"/>
    </source>
</evidence>
<dbReference type="InterPro" id="IPR050950">
    <property type="entry name" value="HTH-type_LysR_regulators"/>
</dbReference>
<dbReference type="SUPFAM" id="SSF53850">
    <property type="entry name" value="Periplasmic binding protein-like II"/>
    <property type="match status" value="1"/>
</dbReference>
<dbReference type="PROSITE" id="PS50931">
    <property type="entry name" value="HTH_LYSR"/>
    <property type="match status" value="1"/>
</dbReference>
<dbReference type="Gene3D" id="1.10.10.10">
    <property type="entry name" value="Winged helix-like DNA-binding domain superfamily/Winged helix DNA-binding domain"/>
    <property type="match status" value="1"/>
</dbReference>
<evidence type="ECO:0000256" key="4">
    <source>
        <dbReference type="ARBA" id="ARBA00023163"/>
    </source>
</evidence>
<protein>
    <submittedName>
        <fullName evidence="6">Putative LysR type transcriptional regulator</fullName>
    </submittedName>
</protein>
<comment type="similarity">
    <text evidence="1">Belongs to the LysR transcriptional regulatory family.</text>
</comment>
<dbReference type="InterPro" id="IPR012787">
    <property type="entry name" value="TF_PcaQ"/>
</dbReference>
<dbReference type="EMBL" id="AY457916">
    <property type="protein sequence ID" value="AAR21627.1"/>
    <property type="molecule type" value="Genomic_DNA"/>
</dbReference>
<feature type="domain" description="HTH lysR-type" evidence="5">
    <location>
        <begin position="11"/>
        <end position="68"/>
    </location>
</feature>
<dbReference type="Gene3D" id="3.40.190.10">
    <property type="entry name" value="Periplasmic binding protein-like II"/>
    <property type="match status" value="2"/>
</dbReference>
<dbReference type="InterPro" id="IPR005119">
    <property type="entry name" value="LysR_subst-bd"/>
</dbReference>
<dbReference type="Pfam" id="PF00126">
    <property type="entry name" value="HTH_1"/>
    <property type="match status" value="1"/>
</dbReference>
<gene>
    <name evidence="6" type="primary">pcaQ</name>
</gene>